<comment type="similarity">
    <text evidence="2">Belongs to the UPF0496 family.</text>
</comment>
<dbReference type="PANTHER" id="PTHR31113">
    <property type="entry name" value="UPF0496 PROTEIN 3-RELATED"/>
    <property type="match status" value="1"/>
</dbReference>
<gene>
    <name evidence="7" type="ORF">ACJRO7_030843</name>
</gene>
<keyword evidence="5 6" id="KW-0472">Membrane</keyword>
<evidence type="ECO:0000313" key="7">
    <source>
        <dbReference type="EMBL" id="KAL3725870.1"/>
    </source>
</evidence>
<dbReference type="Pfam" id="PF05055">
    <property type="entry name" value="DUF677"/>
    <property type="match status" value="1"/>
</dbReference>
<protein>
    <submittedName>
        <fullName evidence="7">Uncharacterized protein</fullName>
    </submittedName>
</protein>
<evidence type="ECO:0000256" key="5">
    <source>
        <dbReference type="ARBA" id="ARBA00023136"/>
    </source>
</evidence>
<sequence length="286" mass="33259">MATGHLEMDHEVAKIILESTWNDEELIHLVDYYFNHCLQILDFYTSLKNCLRRAHDSQSSIRLALVHFEEKRGENVGGKRYLRTLQELQRFREAGDPFTEEFSKLFHSVYKQQGEMSQKLEACKMKLDKKVKSAQTWRWVTNAIFVTVFVSALILSVVAALRTPIGTVGKWCDSRWKNYRRELKGKKLLIDLMNEGTKMSIEDLKTIRSLVGMLEIEIESIMQKADFTLGEEQEEAVKLGMLEIRKRAEVFMKTVEDLSTQADKSSHEIQRTRTVILKRIIGQPTR</sequence>
<feature type="transmembrane region" description="Helical" evidence="6">
    <location>
        <begin position="139"/>
        <end position="161"/>
    </location>
</feature>
<reference evidence="7 8" key="1">
    <citation type="submission" date="2024-11" db="EMBL/GenBank/DDBJ databases">
        <title>Chromosome-level genome assembly of Eucalyptus globulus Labill. provides insights into its genome evolution.</title>
        <authorList>
            <person name="Li X."/>
        </authorList>
    </citation>
    <scope>NUCLEOTIDE SEQUENCE [LARGE SCALE GENOMIC DNA]</scope>
    <source>
        <strain evidence="7">CL2024</strain>
        <tissue evidence="7">Fresh tender leaves</tissue>
    </source>
</reference>
<dbReference type="EMBL" id="JBJKBG010000008">
    <property type="protein sequence ID" value="KAL3725870.1"/>
    <property type="molecule type" value="Genomic_DNA"/>
</dbReference>
<dbReference type="Proteomes" id="UP001634007">
    <property type="component" value="Unassembled WGS sequence"/>
</dbReference>
<dbReference type="AlphaFoldDB" id="A0ABD3JEZ0"/>
<proteinExistence type="inferred from homology"/>
<comment type="caution">
    <text evidence="7">The sequence shown here is derived from an EMBL/GenBank/DDBJ whole genome shotgun (WGS) entry which is preliminary data.</text>
</comment>
<keyword evidence="8" id="KW-1185">Reference proteome</keyword>
<evidence type="ECO:0000256" key="3">
    <source>
        <dbReference type="ARBA" id="ARBA00022692"/>
    </source>
</evidence>
<organism evidence="7 8">
    <name type="scientific">Eucalyptus globulus</name>
    <name type="common">Tasmanian blue gum</name>
    <dbReference type="NCBI Taxonomy" id="34317"/>
    <lineage>
        <taxon>Eukaryota</taxon>
        <taxon>Viridiplantae</taxon>
        <taxon>Streptophyta</taxon>
        <taxon>Embryophyta</taxon>
        <taxon>Tracheophyta</taxon>
        <taxon>Spermatophyta</taxon>
        <taxon>Magnoliopsida</taxon>
        <taxon>eudicotyledons</taxon>
        <taxon>Gunneridae</taxon>
        <taxon>Pentapetalae</taxon>
        <taxon>rosids</taxon>
        <taxon>malvids</taxon>
        <taxon>Myrtales</taxon>
        <taxon>Myrtaceae</taxon>
        <taxon>Myrtoideae</taxon>
        <taxon>Eucalypteae</taxon>
        <taxon>Eucalyptus</taxon>
    </lineage>
</organism>
<comment type="subcellular location">
    <subcellularLocation>
        <location evidence="1">Membrane</location>
    </subcellularLocation>
</comment>
<evidence type="ECO:0000313" key="8">
    <source>
        <dbReference type="Proteomes" id="UP001634007"/>
    </source>
</evidence>
<keyword evidence="4 6" id="KW-1133">Transmembrane helix</keyword>
<evidence type="ECO:0000256" key="6">
    <source>
        <dbReference type="SAM" id="Phobius"/>
    </source>
</evidence>
<name>A0ABD3JEZ0_EUCGL</name>
<accession>A0ABD3JEZ0</accession>
<dbReference type="InterPro" id="IPR007749">
    <property type="entry name" value="DUF677"/>
</dbReference>
<evidence type="ECO:0000256" key="1">
    <source>
        <dbReference type="ARBA" id="ARBA00004370"/>
    </source>
</evidence>
<evidence type="ECO:0000256" key="2">
    <source>
        <dbReference type="ARBA" id="ARBA00009074"/>
    </source>
</evidence>
<evidence type="ECO:0000256" key="4">
    <source>
        <dbReference type="ARBA" id="ARBA00022989"/>
    </source>
</evidence>
<dbReference type="PANTHER" id="PTHR31113:SF32">
    <property type="entry name" value="UPF0496 PLANT-LIKE PROTEIN"/>
    <property type="match status" value="1"/>
</dbReference>
<keyword evidence="3 6" id="KW-0812">Transmembrane</keyword>
<dbReference type="GO" id="GO:0016020">
    <property type="term" value="C:membrane"/>
    <property type="evidence" value="ECO:0007669"/>
    <property type="project" value="UniProtKB-SubCell"/>
</dbReference>